<organism evidence="1 2">
    <name type="scientific">Zootermopsis nevadensis</name>
    <name type="common">Dampwood termite</name>
    <dbReference type="NCBI Taxonomy" id="136037"/>
    <lineage>
        <taxon>Eukaryota</taxon>
        <taxon>Metazoa</taxon>
        <taxon>Ecdysozoa</taxon>
        <taxon>Arthropoda</taxon>
        <taxon>Hexapoda</taxon>
        <taxon>Insecta</taxon>
        <taxon>Pterygota</taxon>
        <taxon>Neoptera</taxon>
        <taxon>Polyneoptera</taxon>
        <taxon>Dictyoptera</taxon>
        <taxon>Blattodea</taxon>
        <taxon>Blattoidea</taxon>
        <taxon>Termitoidae</taxon>
        <taxon>Termopsidae</taxon>
        <taxon>Zootermopsis</taxon>
    </lineage>
</organism>
<sequence>MPTDNPLFLDLCNFYDDRRATTGNTTDEWVQNLRYHSQPQHRAITYCANAELQPEPQITTTPGVDAQKSPNNSPAVGGMAYLICLKADDIFSSLKGGIALGCQREAMAQLPASRPNLMH</sequence>
<evidence type="ECO:0000313" key="2">
    <source>
        <dbReference type="Proteomes" id="UP000027135"/>
    </source>
</evidence>
<dbReference type="InParanoid" id="A0A067R528"/>
<evidence type="ECO:0000313" key="1">
    <source>
        <dbReference type="EMBL" id="KDR14359.1"/>
    </source>
</evidence>
<dbReference type="Proteomes" id="UP000027135">
    <property type="component" value="Unassembled WGS sequence"/>
</dbReference>
<protein>
    <submittedName>
        <fullName evidence="1">Uncharacterized protein</fullName>
    </submittedName>
</protein>
<name>A0A067R528_ZOONE</name>
<reference evidence="1 2" key="1">
    <citation type="journal article" date="2014" name="Nat. Commun.">
        <title>Molecular traces of alternative social organization in a termite genome.</title>
        <authorList>
            <person name="Terrapon N."/>
            <person name="Li C."/>
            <person name="Robertson H.M."/>
            <person name="Ji L."/>
            <person name="Meng X."/>
            <person name="Booth W."/>
            <person name="Chen Z."/>
            <person name="Childers C.P."/>
            <person name="Glastad K.M."/>
            <person name="Gokhale K."/>
            <person name="Gowin J."/>
            <person name="Gronenberg W."/>
            <person name="Hermansen R.A."/>
            <person name="Hu H."/>
            <person name="Hunt B.G."/>
            <person name="Huylmans A.K."/>
            <person name="Khalil S.M."/>
            <person name="Mitchell R.D."/>
            <person name="Munoz-Torres M.C."/>
            <person name="Mustard J.A."/>
            <person name="Pan H."/>
            <person name="Reese J.T."/>
            <person name="Scharf M.E."/>
            <person name="Sun F."/>
            <person name="Vogel H."/>
            <person name="Xiao J."/>
            <person name="Yang W."/>
            <person name="Yang Z."/>
            <person name="Yang Z."/>
            <person name="Zhou J."/>
            <person name="Zhu J."/>
            <person name="Brent C.S."/>
            <person name="Elsik C.G."/>
            <person name="Goodisman M.A."/>
            <person name="Liberles D.A."/>
            <person name="Roe R.M."/>
            <person name="Vargo E.L."/>
            <person name="Vilcinskas A."/>
            <person name="Wang J."/>
            <person name="Bornberg-Bauer E."/>
            <person name="Korb J."/>
            <person name="Zhang G."/>
            <person name="Liebig J."/>
        </authorList>
    </citation>
    <scope>NUCLEOTIDE SEQUENCE [LARGE SCALE GENOMIC DNA]</scope>
    <source>
        <tissue evidence="1">Whole organism</tissue>
    </source>
</reference>
<accession>A0A067R528</accession>
<dbReference type="EMBL" id="KK852886">
    <property type="protein sequence ID" value="KDR14359.1"/>
    <property type="molecule type" value="Genomic_DNA"/>
</dbReference>
<proteinExistence type="predicted"/>
<dbReference type="AlphaFoldDB" id="A0A067R528"/>
<gene>
    <name evidence="1" type="ORF">L798_10392</name>
</gene>
<keyword evidence="2" id="KW-1185">Reference proteome</keyword>